<dbReference type="Proteomes" id="UP000219439">
    <property type="component" value="Unassembled WGS sequence"/>
</dbReference>
<dbReference type="PROSITE" id="PS50995">
    <property type="entry name" value="HTH_MARR_2"/>
    <property type="match status" value="1"/>
</dbReference>
<evidence type="ECO:0000313" key="2">
    <source>
        <dbReference type="EMBL" id="SNZ20719.1"/>
    </source>
</evidence>
<name>A0A285PG93_9HYPH</name>
<dbReference type="Pfam" id="PF01047">
    <property type="entry name" value="MarR"/>
    <property type="match status" value="1"/>
</dbReference>
<dbReference type="InterPro" id="IPR036390">
    <property type="entry name" value="WH_DNA-bd_sf"/>
</dbReference>
<sequence>MGFEFRASQALKLWHDVTLGLVREEETDLSARQMTVLLTVYLEPPPHTVRGLAEKLGVTKPAITRALDTMGRMKLVDRRRDENDKRNVIIMRTVEGALYVERLGDKITKSALDLPH</sequence>
<dbReference type="Gene3D" id="1.10.10.10">
    <property type="entry name" value="Winged helix-like DNA-binding domain superfamily/Winged helix DNA-binding domain"/>
    <property type="match status" value="1"/>
</dbReference>
<dbReference type="PANTHER" id="PTHR33164:SF43">
    <property type="entry name" value="HTH-TYPE TRANSCRIPTIONAL REPRESSOR YETL"/>
    <property type="match status" value="1"/>
</dbReference>
<dbReference type="InterPro" id="IPR036388">
    <property type="entry name" value="WH-like_DNA-bd_sf"/>
</dbReference>
<dbReference type="OrthoDB" id="9812268at2"/>
<dbReference type="EMBL" id="OBEL01000005">
    <property type="protein sequence ID" value="SNZ20719.1"/>
    <property type="molecule type" value="Genomic_DNA"/>
</dbReference>
<dbReference type="SUPFAM" id="SSF46785">
    <property type="entry name" value="Winged helix' DNA-binding domain"/>
    <property type="match status" value="1"/>
</dbReference>
<dbReference type="InterPro" id="IPR039422">
    <property type="entry name" value="MarR/SlyA-like"/>
</dbReference>
<proteinExistence type="predicted"/>
<evidence type="ECO:0000313" key="3">
    <source>
        <dbReference type="Proteomes" id="UP000219439"/>
    </source>
</evidence>
<dbReference type="RefSeq" id="WP_097155078.1">
    <property type="nucleotide sequence ID" value="NZ_OBEL01000005.1"/>
</dbReference>
<dbReference type="InterPro" id="IPR000835">
    <property type="entry name" value="HTH_MarR-typ"/>
</dbReference>
<feature type="domain" description="HTH marR-type" evidence="1">
    <location>
        <begin position="1"/>
        <end position="116"/>
    </location>
</feature>
<gene>
    <name evidence="2" type="ORF">SAMN06265368_3829</name>
</gene>
<dbReference type="GO" id="GO:0003700">
    <property type="term" value="F:DNA-binding transcription factor activity"/>
    <property type="evidence" value="ECO:0007669"/>
    <property type="project" value="InterPro"/>
</dbReference>
<organism evidence="2 3">
    <name type="scientific">Cohaesibacter gelatinilyticus</name>
    <dbReference type="NCBI Taxonomy" id="372072"/>
    <lineage>
        <taxon>Bacteria</taxon>
        <taxon>Pseudomonadati</taxon>
        <taxon>Pseudomonadota</taxon>
        <taxon>Alphaproteobacteria</taxon>
        <taxon>Hyphomicrobiales</taxon>
        <taxon>Cohaesibacteraceae</taxon>
    </lineage>
</organism>
<reference evidence="2 3" key="1">
    <citation type="submission" date="2017-09" db="EMBL/GenBank/DDBJ databases">
        <authorList>
            <person name="Ehlers B."/>
            <person name="Leendertz F.H."/>
        </authorList>
    </citation>
    <scope>NUCLEOTIDE SEQUENCE [LARGE SCALE GENOMIC DNA]</scope>
    <source>
        <strain evidence="2 3">DSM 18289</strain>
    </source>
</reference>
<protein>
    <submittedName>
        <fullName evidence="2">MarR family protein</fullName>
    </submittedName>
</protein>
<dbReference type="GO" id="GO:0006950">
    <property type="term" value="P:response to stress"/>
    <property type="evidence" value="ECO:0007669"/>
    <property type="project" value="TreeGrafter"/>
</dbReference>
<accession>A0A285PG93</accession>
<evidence type="ECO:0000259" key="1">
    <source>
        <dbReference type="PROSITE" id="PS50995"/>
    </source>
</evidence>
<dbReference type="PANTHER" id="PTHR33164">
    <property type="entry name" value="TRANSCRIPTIONAL REGULATOR, MARR FAMILY"/>
    <property type="match status" value="1"/>
</dbReference>
<keyword evidence="3" id="KW-1185">Reference proteome</keyword>
<dbReference type="SMART" id="SM00347">
    <property type="entry name" value="HTH_MARR"/>
    <property type="match status" value="1"/>
</dbReference>
<dbReference type="AlphaFoldDB" id="A0A285PG93"/>